<dbReference type="InterPro" id="IPR011701">
    <property type="entry name" value="MFS"/>
</dbReference>
<dbReference type="SUPFAM" id="SSF103473">
    <property type="entry name" value="MFS general substrate transporter"/>
    <property type="match status" value="1"/>
</dbReference>
<protein>
    <submittedName>
        <fullName evidence="11">Proline/betaine transporter</fullName>
    </submittedName>
</protein>
<evidence type="ECO:0000256" key="8">
    <source>
        <dbReference type="ARBA" id="ARBA00023136"/>
    </source>
</evidence>
<evidence type="ECO:0000256" key="9">
    <source>
        <dbReference type="SAM" id="Phobius"/>
    </source>
</evidence>
<dbReference type="InterPro" id="IPR020846">
    <property type="entry name" value="MFS_dom"/>
</dbReference>
<dbReference type="PANTHER" id="PTHR43528">
    <property type="entry name" value="ALPHA-KETOGLUTARATE PERMEASE"/>
    <property type="match status" value="1"/>
</dbReference>
<feature type="transmembrane region" description="Helical" evidence="9">
    <location>
        <begin position="320"/>
        <end position="343"/>
    </location>
</feature>
<dbReference type="GO" id="GO:0015293">
    <property type="term" value="F:symporter activity"/>
    <property type="evidence" value="ECO:0007669"/>
    <property type="project" value="UniProtKB-KW"/>
</dbReference>
<feature type="transmembrane region" description="Helical" evidence="9">
    <location>
        <begin position="45"/>
        <end position="69"/>
    </location>
</feature>
<dbReference type="PROSITE" id="PS00217">
    <property type="entry name" value="SUGAR_TRANSPORT_2"/>
    <property type="match status" value="1"/>
</dbReference>
<feature type="transmembrane region" description="Helical" evidence="9">
    <location>
        <begin position="181"/>
        <end position="200"/>
    </location>
</feature>
<sequence length="418" mass="44202">MTAASTRRIIAAGAIGNVLEWYDFAVYGYFAAAIGRTFFPSEDKVAQVLAAFGIFAVGFLMRPVGGAVIGYIGDRLGRRTALTFSVAAMAIPTFLVGVLPGYQTLGLAAPILLTLLRMIQGLSVGGEYTTSIVFMVEHAKPGGRGLIGAMGCCGAVGGILAGSATGAVLASVMSEAVLESWGWRIPFMLGLVVGLAGFFLRRGIHEETKVKTAVAASFLATVRNHRSLLLRLAALSVFNSVGFYLMFVYIVSWLQLVDGIAPARALGINTVSMALLLPLMLATAWLSDRIGRRPVLMAATAFAFVAAWPLFWMMHNPDPALVLLGQLGFVLSVGAFVGCQPALMVETVPTEVRCTVIALGYNVTLGVIGGLSPLVATWLVDRTGNDYSPAFMIMAAAATSFLALLSFRESYRVSLTPA</sequence>
<comment type="similarity">
    <text evidence="2">Belongs to the major facilitator superfamily. Metabolite:H+ Symporter (MHS) family (TC 2.A.1.6) family.</text>
</comment>
<feature type="domain" description="Major facilitator superfamily (MFS) profile" evidence="10">
    <location>
        <begin position="9"/>
        <end position="412"/>
    </location>
</feature>
<dbReference type="RefSeq" id="WP_170303406.1">
    <property type="nucleotide sequence ID" value="NZ_BKAJ01000100.1"/>
</dbReference>
<feature type="transmembrane region" description="Helical" evidence="9">
    <location>
        <begin position="21"/>
        <end position="39"/>
    </location>
</feature>
<dbReference type="InterPro" id="IPR051084">
    <property type="entry name" value="H+-coupled_symporters"/>
</dbReference>
<evidence type="ECO:0000256" key="7">
    <source>
        <dbReference type="ARBA" id="ARBA00022989"/>
    </source>
</evidence>
<evidence type="ECO:0000256" key="6">
    <source>
        <dbReference type="ARBA" id="ARBA00022847"/>
    </source>
</evidence>
<dbReference type="PANTHER" id="PTHR43528:SF1">
    <property type="entry name" value="ALPHA-KETOGLUTARATE PERMEASE"/>
    <property type="match status" value="1"/>
</dbReference>
<gene>
    <name evidence="11" type="primary">proP_2</name>
    <name evidence="11" type="ORF">RSO01_56140</name>
</gene>
<evidence type="ECO:0000259" key="10">
    <source>
        <dbReference type="PROSITE" id="PS50850"/>
    </source>
</evidence>
<dbReference type="AlphaFoldDB" id="A0A512NHL1"/>
<dbReference type="InterPro" id="IPR036259">
    <property type="entry name" value="MFS_trans_sf"/>
</dbReference>
<proteinExistence type="inferred from homology"/>
<dbReference type="Pfam" id="PF07690">
    <property type="entry name" value="MFS_1"/>
    <property type="match status" value="1"/>
</dbReference>
<dbReference type="InterPro" id="IPR005829">
    <property type="entry name" value="Sugar_transporter_CS"/>
</dbReference>
<dbReference type="Gene3D" id="1.20.1250.20">
    <property type="entry name" value="MFS general substrate transporter like domains"/>
    <property type="match status" value="2"/>
</dbReference>
<evidence type="ECO:0000256" key="2">
    <source>
        <dbReference type="ARBA" id="ARBA00008240"/>
    </source>
</evidence>
<evidence type="ECO:0000256" key="4">
    <source>
        <dbReference type="ARBA" id="ARBA00022475"/>
    </source>
</evidence>
<feature type="transmembrane region" description="Helical" evidence="9">
    <location>
        <begin position="295"/>
        <end position="314"/>
    </location>
</feature>
<comment type="caution">
    <text evidence="11">The sequence shown here is derived from an EMBL/GenBank/DDBJ whole genome shotgun (WGS) entry which is preliminary data.</text>
</comment>
<keyword evidence="5 9" id="KW-0812">Transmembrane</keyword>
<dbReference type="FunFam" id="1.20.1250.20:FF:000001">
    <property type="entry name" value="Dicarboxylate MFS transporter"/>
    <property type="match status" value="1"/>
</dbReference>
<feature type="transmembrane region" description="Helical" evidence="9">
    <location>
        <begin position="355"/>
        <end position="375"/>
    </location>
</feature>
<reference evidence="11 12" key="1">
    <citation type="submission" date="2019-07" db="EMBL/GenBank/DDBJ databases">
        <title>Whole genome shotgun sequence of Reyranella soli NBRC 108950.</title>
        <authorList>
            <person name="Hosoyama A."/>
            <person name="Uohara A."/>
            <person name="Ohji S."/>
            <person name="Ichikawa N."/>
        </authorList>
    </citation>
    <scope>NUCLEOTIDE SEQUENCE [LARGE SCALE GENOMIC DNA]</scope>
    <source>
        <strain evidence="11 12">NBRC 108950</strain>
    </source>
</reference>
<feature type="transmembrane region" description="Helical" evidence="9">
    <location>
        <begin position="146"/>
        <end position="169"/>
    </location>
</feature>
<evidence type="ECO:0000256" key="1">
    <source>
        <dbReference type="ARBA" id="ARBA00004651"/>
    </source>
</evidence>
<keyword evidence="12" id="KW-1185">Reference proteome</keyword>
<evidence type="ECO:0000256" key="5">
    <source>
        <dbReference type="ARBA" id="ARBA00022692"/>
    </source>
</evidence>
<comment type="subcellular location">
    <subcellularLocation>
        <location evidence="1">Cell membrane</location>
        <topology evidence="1">Multi-pass membrane protein</topology>
    </subcellularLocation>
</comment>
<name>A0A512NHL1_9HYPH</name>
<dbReference type="Proteomes" id="UP000321058">
    <property type="component" value="Unassembled WGS sequence"/>
</dbReference>
<keyword evidence="6" id="KW-0769">Symport</keyword>
<dbReference type="EMBL" id="BKAJ01000100">
    <property type="protein sequence ID" value="GEP58448.1"/>
    <property type="molecule type" value="Genomic_DNA"/>
</dbReference>
<keyword evidence="3" id="KW-0813">Transport</keyword>
<evidence type="ECO:0000256" key="3">
    <source>
        <dbReference type="ARBA" id="ARBA00022448"/>
    </source>
</evidence>
<evidence type="ECO:0000313" key="11">
    <source>
        <dbReference type="EMBL" id="GEP58448.1"/>
    </source>
</evidence>
<evidence type="ECO:0000313" key="12">
    <source>
        <dbReference type="Proteomes" id="UP000321058"/>
    </source>
</evidence>
<dbReference type="PROSITE" id="PS50850">
    <property type="entry name" value="MFS"/>
    <property type="match status" value="1"/>
</dbReference>
<keyword evidence="7 9" id="KW-1133">Transmembrane helix</keyword>
<dbReference type="GO" id="GO:0005886">
    <property type="term" value="C:plasma membrane"/>
    <property type="evidence" value="ECO:0007669"/>
    <property type="project" value="UniProtKB-SubCell"/>
</dbReference>
<feature type="transmembrane region" description="Helical" evidence="9">
    <location>
        <begin position="266"/>
        <end position="286"/>
    </location>
</feature>
<organism evidence="11 12">
    <name type="scientific">Reyranella soli</name>
    <dbReference type="NCBI Taxonomy" id="1230389"/>
    <lineage>
        <taxon>Bacteria</taxon>
        <taxon>Pseudomonadati</taxon>
        <taxon>Pseudomonadota</taxon>
        <taxon>Alphaproteobacteria</taxon>
        <taxon>Hyphomicrobiales</taxon>
        <taxon>Reyranellaceae</taxon>
        <taxon>Reyranella</taxon>
    </lineage>
</organism>
<feature type="transmembrane region" description="Helical" evidence="9">
    <location>
        <begin position="81"/>
        <end position="99"/>
    </location>
</feature>
<keyword evidence="4" id="KW-1003">Cell membrane</keyword>
<accession>A0A512NHL1</accession>
<dbReference type="PROSITE" id="PS00216">
    <property type="entry name" value="SUGAR_TRANSPORT_1"/>
    <property type="match status" value="1"/>
</dbReference>
<keyword evidence="8 9" id="KW-0472">Membrane</keyword>
<feature type="transmembrane region" description="Helical" evidence="9">
    <location>
        <begin position="228"/>
        <end position="254"/>
    </location>
</feature>
<feature type="transmembrane region" description="Helical" evidence="9">
    <location>
        <begin position="387"/>
        <end position="407"/>
    </location>
</feature>